<evidence type="ECO:0000313" key="4">
    <source>
        <dbReference type="Proteomes" id="UP000269721"/>
    </source>
</evidence>
<organism evidence="3 4">
    <name type="scientific">Blyttiomyces helicus</name>
    <dbReference type="NCBI Taxonomy" id="388810"/>
    <lineage>
        <taxon>Eukaryota</taxon>
        <taxon>Fungi</taxon>
        <taxon>Fungi incertae sedis</taxon>
        <taxon>Chytridiomycota</taxon>
        <taxon>Chytridiomycota incertae sedis</taxon>
        <taxon>Chytridiomycetes</taxon>
        <taxon>Chytridiomycetes incertae sedis</taxon>
        <taxon>Blyttiomyces</taxon>
    </lineage>
</organism>
<evidence type="ECO:0000313" key="3">
    <source>
        <dbReference type="EMBL" id="RKO86764.1"/>
    </source>
</evidence>
<accession>A0A4P9W3P3</accession>
<reference evidence="4" key="1">
    <citation type="journal article" date="2018" name="Nat. Microbiol.">
        <title>Leveraging single-cell genomics to expand the fungal tree of life.</title>
        <authorList>
            <person name="Ahrendt S.R."/>
            <person name="Quandt C.A."/>
            <person name="Ciobanu D."/>
            <person name="Clum A."/>
            <person name="Salamov A."/>
            <person name="Andreopoulos B."/>
            <person name="Cheng J.F."/>
            <person name="Woyke T."/>
            <person name="Pelin A."/>
            <person name="Henrissat B."/>
            <person name="Reynolds N.K."/>
            <person name="Benny G.L."/>
            <person name="Smith M.E."/>
            <person name="James T.Y."/>
            <person name="Grigoriev I.V."/>
        </authorList>
    </citation>
    <scope>NUCLEOTIDE SEQUENCE [LARGE SCALE GENOMIC DNA]</scope>
</reference>
<name>A0A4P9W3P3_9FUNG</name>
<keyword evidence="2" id="KW-0472">Membrane</keyword>
<evidence type="ECO:0000256" key="1">
    <source>
        <dbReference type="SAM" id="MobiDB-lite"/>
    </source>
</evidence>
<dbReference type="EMBL" id="KZ997934">
    <property type="protein sequence ID" value="RKO86764.1"/>
    <property type="molecule type" value="Genomic_DNA"/>
</dbReference>
<sequence length="217" mass="23542">MVVSIQCCVSYLRHMEVSLADTGHKVGSGLDTKAHGQGRLSQVKQKESERMVRRGTDVASGSDERTAFGTHKMRVRRTAQMEVERVDRLPLLTLQQSMRSSLDCGIAKSYAEVGEGEWEGIREVGPNLFQIVIGMGGVDTPRLLTMPMPSPGPLHLAQKSVAIQTPGRREKNVEAKKGGDFPAISDEKVGMTVMAIGFGALISGLSLLMPLQIREVG</sequence>
<feature type="region of interest" description="Disordered" evidence="1">
    <location>
        <begin position="45"/>
        <end position="64"/>
    </location>
</feature>
<keyword evidence="2" id="KW-1133">Transmembrane helix</keyword>
<keyword evidence="2" id="KW-0812">Transmembrane</keyword>
<protein>
    <submittedName>
        <fullName evidence="3">Uncharacterized protein</fullName>
    </submittedName>
</protein>
<dbReference type="Proteomes" id="UP000269721">
    <property type="component" value="Unassembled WGS sequence"/>
</dbReference>
<evidence type="ECO:0000256" key="2">
    <source>
        <dbReference type="SAM" id="Phobius"/>
    </source>
</evidence>
<gene>
    <name evidence="3" type="ORF">BDK51DRAFT_27719</name>
</gene>
<keyword evidence="4" id="KW-1185">Reference proteome</keyword>
<proteinExistence type="predicted"/>
<dbReference type="AlphaFoldDB" id="A0A4P9W3P3"/>
<feature type="transmembrane region" description="Helical" evidence="2">
    <location>
        <begin position="189"/>
        <end position="211"/>
    </location>
</feature>